<dbReference type="GO" id="GO:0008976">
    <property type="term" value="F:polyphosphate kinase activity"/>
    <property type="evidence" value="ECO:0007669"/>
    <property type="project" value="UniProtKB-EC"/>
</dbReference>
<evidence type="ECO:0000256" key="1">
    <source>
        <dbReference type="ARBA" id="ARBA00022553"/>
    </source>
</evidence>
<dbReference type="EC" id="2.7.4.1" evidence="7"/>
<dbReference type="NCBIfam" id="TIGR03705">
    <property type="entry name" value="poly_P_kin"/>
    <property type="match status" value="1"/>
</dbReference>
<dbReference type="NCBIfam" id="NF003917">
    <property type="entry name" value="PRK05443.1-1"/>
    <property type="match status" value="1"/>
</dbReference>
<evidence type="ECO:0000256" key="6">
    <source>
        <dbReference type="ARBA" id="ARBA00022842"/>
    </source>
</evidence>
<name>A0A1D7QK59_9SPHI</name>
<comment type="similarity">
    <text evidence="7">Belongs to the polyphosphate kinase 1 (PPK1) family.</text>
</comment>
<keyword evidence="6" id="KW-0460">Magnesium</keyword>
<sequence length="665" mass="76443">MESAVFFNRDLSWLSFNERVLMEASRPAVPILERIKFLSIYSSNLDEFYRVRMPVLMWDFELAKNKINQQQQKFGEIMVEQILPELEAQKVHWLYNKPIPATISDQISDIFFNEVLAYIHSVCIDRDLTDFFAENNKLYQVIILRDKEGKERLELISIPSEVLQRLYAIHLGEEQYVVFLEDIIKHNLAYLFPHDVIHGAYNLKITRNAALKIGQEYAEDITSALEKQLEVRDFGFATRFLYEPGIPLRNLYRVIHALNLNKAAVVEGGTYHNLKDLNNFPLDSKQFGYPKWPAALAERVAEKDTLFNHILRKDILINVPYQNYDPVLRFFNEASNDVSVEEIFVTLYRVASNSRIVNALMTAAKNGKKVVVLVELKARFDEANNIKWAKQMKAAGVRIVYSNLDLKVHAKVGLVKRNIEGETQYLGLLATGNLNESTAKFYTDHILLTAHQPMLQELESLFGFLSKKKKTPGLEDQISFEHLLVAQFNLQKTFLDLIQREIDHAKAGLPSGIIIKMNNLEEQVLIAKLYEAAQAGVKIQLLIRGICCLIPGQAGLSENITVRRIVDRYLEHGRIFIFHNKGADDTYLGSADWMNRNIYSRIEVCFPLYDAELKRLIMEIITLQLQDNVQAVNISSTMQNEEISALPALRSQEAIYQLLKRFNAN</sequence>
<dbReference type="InterPro" id="IPR001736">
    <property type="entry name" value="PLipase_D/transphosphatidylase"/>
</dbReference>
<keyword evidence="5" id="KW-0067">ATP-binding</keyword>
<evidence type="ECO:0000313" key="10">
    <source>
        <dbReference type="Proteomes" id="UP000094313"/>
    </source>
</evidence>
<evidence type="ECO:0000259" key="8">
    <source>
        <dbReference type="PROSITE" id="PS50035"/>
    </source>
</evidence>
<keyword evidence="2 7" id="KW-0808">Transferase</keyword>
<dbReference type="InterPro" id="IPR025198">
    <property type="entry name" value="PPK_N_dom"/>
</dbReference>
<dbReference type="EMBL" id="CP017141">
    <property type="protein sequence ID" value="AOM79071.1"/>
    <property type="molecule type" value="Genomic_DNA"/>
</dbReference>
<dbReference type="Proteomes" id="UP000094313">
    <property type="component" value="Chromosome"/>
</dbReference>
<dbReference type="Pfam" id="PF13089">
    <property type="entry name" value="PP_kinase_N"/>
    <property type="match status" value="1"/>
</dbReference>
<evidence type="ECO:0000256" key="3">
    <source>
        <dbReference type="ARBA" id="ARBA00022741"/>
    </source>
</evidence>
<dbReference type="PROSITE" id="PS50035">
    <property type="entry name" value="PLD"/>
    <property type="match status" value="1"/>
</dbReference>
<dbReference type="InterPro" id="IPR024953">
    <property type="entry name" value="PP_kinase_middle"/>
</dbReference>
<dbReference type="InterPro" id="IPR003414">
    <property type="entry name" value="PP_kinase"/>
</dbReference>
<protein>
    <recommendedName>
        <fullName evidence="7">Polyphosphate kinase</fullName>
        <ecNumber evidence="7">2.7.4.1</ecNumber>
    </recommendedName>
</protein>
<accession>A0A1D7QK59</accession>
<dbReference type="Pfam" id="PF17941">
    <property type="entry name" value="PP_kinase_C_1"/>
    <property type="match status" value="1"/>
</dbReference>
<dbReference type="SUPFAM" id="SSF140356">
    <property type="entry name" value="PPK N-terminal domain-like"/>
    <property type="match status" value="1"/>
</dbReference>
<dbReference type="Gene3D" id="3.30.870.10">
    <property type="entry name" value="Endonuclease Chain A"/>
    <property type="match status" value="2"/>
</dbReference>
<keyword evidence="1 7" id="KW-0597">Phosphoprotein</keyword>
<evidence type="ECO:0000256" key="2">
    <source>
        <dbReference type="ARBA" id="ARBA00022679"/>
    </source>
</evidence>
<dbReference type="PANTHER" id="PTHR30218">
    <property type="entry name" value="POLYPHOSPHATE KINASE"/>
    <property type="match status" value="1"/>
</dbReference>
<dbReference type="KEGG" id="psty:BFS30_18990"/>
<feature type="domain" description="PLD phosphodiesterase" evidence="8">
    <location>
        <begin position="567"/>
        <end position="597"/>
    </location>
</feature>
<dbReference type="GO" id="GO:0005524">
    <property type="term" value="F:ATP binding"/>
    <property type="evidence" value="ECO:0007669"/>
    <property type="project" value="UniProtKB-KW"/>
</dbReference>
<comment type="catalytic activity">
    <reaction evidence="7">
        <text>[phosphate](n) + ATP = [phosphate](n+1) + ADP</text>
        <dbReference type="Rhea" id="RHEA:19573"/>
        <dbReference type="Rhea" id="RHEA-COMP:9859"/>
        <dbReference type="Rhea" id="RHEA-COMP:14280"/>
        <dbReference type="ChEBI" id="CHEBI:16838"/>
        <dbReference type="ChEBI" id="CHEBI:30616"/>
        <dbReference type="ChEBI" id="CHEBI:456216"/>
        <dbReference type="EC" id="2.7.4.1"/>
    </reaction>
</comment>
<organism evidence="9 10">
    <name type="scientific">Pedobacter steynii</name>
    <dbReference type="NCBI Taxonomy" id="430522"/>
    <lineage>
        <taxon>Bacteria</taxon>
        <taxon>Pseudomonadati</taxon>
        <taxon>Bacteroidota</taxon>
        <taxon>Sphingobacteriia</taxon>
        <taxon>Sphingobacteriales</taxon>
        <taxon>Sphingobacteriaceae</taxon>
        <taxon>Pedobacter</taxon>
    </lineage>
</organism>
<dbReference type="InterPro" id="IPR025200">
    <property type="entry name" value="PPK_C_dom2"/>
</dbReference>
<dbReference type="SUPFAM" id="SSF143724">
    <property type="entry name" value="PHP14-like"/>
    <property type="match status" value="1"/>
</dbReference>
<dbReference type="RefSeq" id="WP_069380734.1">
    <property type="nucleotide sequence ID" value="NZ_CP017141.1"/>
</dbReference>
<evidence type="ECO:0000256" key="4">
    <source>
        <dbReference type="ARBA" id="ARBA00022777"/>
    </source>
</evidence>
<evidence type="ECO:0000256" key="5">
    <source>
        <dbReference type="ARBA" id="ARBA00022840"/>
    </source>
</evidence>
<dbReference type="InterPro" id="IPR036832">
    <property type="entry name" value="PPK_N_dom_sf"/>
</dbReference>
<dbReference type="GO" id="GO:0006799">
    <property type="term" value="P:polyphosphate biosynthetic process"/>
    <property type="evidence" value="ECO:0007669"/>
    <property type="project" value="InterPro"/>
</dbReference>
<evidence type="ECO:0000313" key="9">
    <source>
        <dbReference type="EMBL" id="AOM79071.1"/>
    </source>
</evidence>
<dbReference type="AlphaFoldDB" id="A0A1D7QK59"/>
<dbReference type="Pfam" id="PF13090">
    <property type="entry name" value="PP_kinase_C"/>
    <property type="match status" value="1"/>
</dbReference>
<dbReference type="Pfam" id="PF02503">
    <property type="entry name" value="PP_kinase"/>
    <property type="match status" value="1"/>
</dbReference>
<evidence type="ECO:0000256" key="7">
    <source>
        <dbReference type="RuleBase" id="RU003800"/>
    </source>
</evidence>
<comment type="function">
    <text evidence="7">Catalyzes the reversible transfer of the terminal phosphate of ATP to form a long-chain polyphosphate (polyP).</text>
</comment>
<keyword evidence="10" id="KW-1185">Reference proteome</keyword>
<dbReference type="PANTHER" id="PTHR30218:SF0">
    <property type="entry name" value="POLYPHOSPHATE KINASE"/>
    <property type="match status" value="1"/>
</dbReference>
<dbReference type="SUPFAM" id="SSF56024">
    <property type="entry name" value="Phospholipase D/nuclease"/>
    <property type="match status" value="2"/>
</dbReference>
<keyword evidence="4 9" id="KW-0418">Kinase</keyword>
<dbReference type="Gene3D" id="3.30.1840.10">
    <property type="entry name" value="Polyphosphate kinase middle domain"/>
    <property type="match status" value="1"/>
</dbReference>
<comment type="PTM">
    <text evidence="7">An intermediate of this reaction is the autophosphorylated ppk in which a phosphate is covalently linked to a histidine residue through a N-P bond.</text>
</comment>
<dbReference type="InterPro" id="IPR041108">
    <property type="entry name" value="PP_kinase_C_1"/>
</dbReference>
<dbReference type="GO" id="GO:0009358">
    <property type="term" value="C:polyphosphate kinase complex"/>
    <property type="evidence" value="ECO:0007669"/>
    <property type="project" value="InterPro"/>
</dbReference>
<proteinExistence type="inferred from homology"/>
<dbReference type="OrthoDB" id="9761456at2"/>
<gene>
    <name evidence="9" type="ORF">BFS30_18990</name>
</gene>
<keyword evidence="3" id="KW-0547">Nucleotide-binding</keyword>
<dbReference type="InterPro" id="IPR036830">
    <property type="entry name" value="PP_kinase_middle_dom_sf"/>
</dbReference>
<reference evidence="9 10" key="1">
    <citation type="submission" date="2016-08" db="EMBL/GenBank/DDBJ databases">
        <authorList>
            <person name="Seilhamer J.J."/>
        </authorList>
    </citation>
    <scope>NUCLEOTIDE SEQUENCE [LARGE SCALE GENOMIC DNA]</scope>
    <source>
        <strain evidence="9 10">DX4</strain>
    </source>
</reference>
<dbReference type="CDD" id="cd09167">
    <property type="entry name" value="PLDc_EcPPK1_C2_like"/>
    <property type="match status" value="1"/>
</dbReference>
<dbReference type="Gene3D" id="1.20.58.310">
    <property type="entry name" value="Polyphosphate kinase N-terminal domain"/>
    <property type="match status" value="1"/>
</dbReference>
<dbReference type="PIRSF" id="PIRSF015589">
    <property type="entry name" value="PP_kinase"/>
    <property type="match status" value="1"/>
</dbReference>